<dbReference type="AlphaFoldDB" id="A0A316HDU2"/>
<accession>A0A316HDU2</accession>
<feature type="signal peptide" evidence="3">
    <location>
        <begin position="1"/>
        <end position="20"/>
    </location>
</feature>
<dbReference type="PROSITE" id="PS00194">
    <property type="entry name" value="THIOREDOXIN_1"/>
    <property type="match status" value="1"/>
</dbReference>
<reference evidence="5 6" key="1">
    <citation type="submission" date="2018-05" db="EMBL/GenBank/DDBJ databases">
        <title>Genomic Encyclopedia of Archaeal and Bacterial Type Strains, Phase II (KMG-II): from individual species to whole genera.</title>
        <authorList>
            <person name="Goeker M."/>
        </authorList>
    </citation>
    <scope>NUCLEOTIDE SEQUENCE [LARGE SCALE GENOMIC DNA]</scope>
    <source>
        <strain evidence="5 6">DSM 19975</strain>
    </source>
</reference>
<comment type="caution">
    <text evidence="5">The sequence shown here is derived from an EMBL/GenBank/DDBJ whole genome shotgun (WGS) entry which is preliminary data.</text>
</comment>
<dbReference type="InterPro" id="IPR013766">
    <property type="entry name" value="Thioredoxin_domain"/>
</dbReference>
<evidence type="ECO:0000256" key="1">
    <source>
        <dbReference type="ARBA" id="ARBA00023157"/>
    </source>
</evidence>
<feature type="chain" id="PRO_5016425222" evidence="3">
    <location>
        <begin position="21"/>
        <end position="408"/>
    </location>
</feature>
<keyword evidence="6" id="KW-1185">Reference proteome</keyword>
<keyword evidence="2" id="KW-0676">Redox-active center</keyword>
<feature type="domain" description="Thioredoxin" evidence="4">
    <location>
        <begin position="12"/>
        <end position="138"/>
    </location>
</feature>
<gene>
    <name evidence="5" type="ORF">LX99_01186</name>
</gene>
<dbReference type="PROSITE" id="PS51352">
    <property type="entry name" value="THIOREDOXIN_2"/>
    <property type="match status" value="1"/>
</dbReference>
<sequence>MKPQILCFCLLLSLLRPAQAQQQTGIRFLGGSWKQLLAAAQAKKQPIFVDVYTDWCGPCKRMEKEVFPLPEVGKFYNDNFICYRLNAEKGEGPGIAKAFGVSAYPTWLYLDQKGVLRSKRTDYMPAAEFIAAAKAALGNDSTSLRLAALDARFAVGERSRPFFHTYLEARTAVQLDNAKILNAYVATLKKQDLNAAELRFLLNNCGRTWSAAVPLIAGNLQVFDNAEQKQVANSLFENTLYFAWGDAAKAGDRQTALQAMTIEEKLHPLLTEAAQLTADHAALYHSRKLQLADGLKKAGYRLAVKQMAVDTTLARQKDKELFDKVMAPFLSGQQDSTKIPGFAEEKLLAARQYSGNVATLLYEVADAFRELLPGDDAAQKDAAKWAERAYLLVPNEHTKALVGKLKGK</sequence>
<dbReference type="InterPro" id="IPR012336">
    <property type="entry name" value="Thioredoxin-like_fold"/>
</dbReference>
<dbReference type="GO" id="GO:0015035">
    <property type="term" value="F:protein-disulfide reductase activity"/>
    <property type="evidence" value="ECO:0007669"/>
    <property type="project" value="TreeGrafter"/>
</dbReference>
<dbReference type="Pfam" id="PF13098">
    <property type="entry name" value="Thioredoxin_2"/>
    <property type="match status" value="1"/>
</dbReference>
<dbReference type="Proteomes" id="UP000245678">
    <property type="component" value="Unassembled WGS sequence"/>
</dbReference>
<evidence type="ECO:0000256" key="3">
    <source>
        <dbReference type="SAM" id="SignalP"/>
    </source>
</evidence>
<dbReference type="PANTHER" id="PTHR45663">
    <property type="entry name" value="GEO12009P1"/>
    <property type="match status" value="1"/>
</dbReference>
<evidence type="ECO:0000256" key="2">
    <source>
        <dbReference type="ARBA" id="ARBA00023284"/>
    </source>
</evidence>
<dbReference type="SUPFAM" id="SSF52833">
    <property type="entry name" value="Thioredoxin-like"/>
    <property type="match status" value="1"/>
</dbReference>
<dbReference type="RefSeq" id="WP_109607030.1">
    <property type="nucleotide sequence ID" value="NZ_QGHA01000002.1"/>
</dbReference>
<dbReference type="InterPro" id="IPR017937">
    <property type="entry name" value="Thioredoxin_CS"/>
</dbReference>
<dbReference type="InterPro" id="IPR036249">
    <property type="entry name" value="Thioredoxin-like_sf"/>
</dbReference>
<evidence type="ECO:0000313" key="6">
    <source>
        <dbReference type="Proteomes" id="UP000245678"/>
    </source>
</evidence>
<proteinExistence type="predicted"/>
<dbReference type="Gene3D" id="3.40.30.10">
    <property type="entry name" value="Glutaredoxin"/>
    <property type="match status" value="1"/>
</dbReference>
<dbReference type="EMBL" id="QGHA01000002">
    <property type="protein sequence ID" value="PWK78738.1"/>
    <property type="molecule type" value="Genomic_DNA"/>
</dbReference>
<protein>
    <submittedName>
        <fullName evidence="5">Thioredoxin-like protein</fullName>
    </submittedName>
</protein>
<evidence type="ECO:0000259" key="4">
    <source>
        <dbReference type="PROSITE" id="PS51352"/>
    </source>
</evidence>
<organism evidence="5 6">
    <name type="scientific">Mucilaginibacter oryzae</name>
    <dbReference type="NCBI Taxonomy" id="468058"/>
    <lineage>
        <taxon>Bacteria</taxon>
        <taxon>Pseudomonadati</taxon>
        <taxon>Bacteroidota</taxon>
        <taxon>Sphingobacteriia</taxon>
        <taxon>Sphingobacteriales</taxon>
        <taxon>Sphingobacteriaceae</taxon>
        <taxon>Mucilaginibacter</taxon>
    </lineage>
</organism>
<keyword evidence="1" id="KW-1015">Disulfide bond</keyword>
<dbReference type="GO" id="GO:0005737">
    <property type="term" value="C:cytoplasm"/>
    <property type="evidence" value="ECO:0007669"/>
    <property type="project" value="TreeGrafter"/>
</dbReference>
<evidence type="ECO:0000313" key="5">
    <source>
        <dbReference type="EMBL" id="PWK78738.1"/>
    </source>
</evidence>
<name>A0A316HDU2_9SPHI</name>
<keyword evidence="3" id="KW-0732">Signal</keyword>
<dbReference type="PANTHER" id="PTHR45663:SF42">
    <property type="entry name" value="THIOREDOXIN M5, CHLOROPLASTIC"/>
    <property type="match status" value="1"/>
</dbReference>